<feature type="domain" description="FIST C-domain" evidence="2">
    <location>
        <begin position="238"/>
        <end position="368"/>
    </location>
</feature>
<keyword evidence="4" id="KW-1185">Reference proteome</keyword>
<comment type="caution">
    <text evidence="3">The sequence shown here is derived from an EMBL/GenBank/DDBJ whole genome shotgun (WGS) entry which is preliminary data.</text>
</comment>
<dbReference type="PANTHER" id="PTHR40252:SF2">
    <property type="entry name" value="BLR0328 PROTEIN"/>
    <property type="match status" value="1"/>
</dbReference>
<dbReference type="EMBL" id="JMSZ01000016">
    <property type="protein sequence ID" value="KDE40254.1"/>
    <property type="molecule type" value="Genomic_DNA"/>
</dbReference>
<name>A0A063Y3I7_9GAMM</name>
<dbReference type="STRING" id="267850.ADINL_0846"/>
<sequence length="386" mass="42367">MQQFSHAYPPVMTAMSDSPDPEVAARQLAEALYHPELAGVMFFCSAEYALPELAAALNRAFAGVPLVGCTTAGEITPRGYDRGTLVGLGFHRRWFSLESALIAELEDFSLPQAQQQVDSLISRIRQREDQSTSGRFFAMTLLDGLSSQEELVLVALDSALGSIPHFGGSAGDDVQLAGTHVFSQGAFHTRAAVLTLVRTSLDFEVFTTHHMQSLATKLVVTQADPASRRVTELNAEPAAEVYARMLGLQPQQLNPKVFALHPLAVKLGQEYYVRSIQKVNEDLSLTFYCAVGNGMVLTAMQPQPILPDLERRFAEIEARIGAPMITLGCDCFLRRLETEHLDSLDEASAFFRHHRVVGFNTYGEHFDGVHINQTFTGVVIGGVDNR</sequence>
<feature type="domain" description="FIST" evidence="1">
    <location>
        <begin position="36"/>
        <end position="237"/>
    </location>
</feature>
<dbReference type="Proteomes" id="UP000027318">
    <property type="component" value="Unassembled WGS sequence"/>
</dbReference>
<dbReference type="PATRIC" id="fig|267850.7.peg.840"/>
<reference evidence="3 4" key="1">
    <citation type="journal article" date="2005" name="Int. J. Syst. Evol. Microbiol.">
        <title>Nitrincola lacisaponensis gen. nov., sp. nov., a novel alkaliphilic bacterium isolated from an alkaline, saline lake.</title>
        <authorList>
            <person name="Dimitriu P.A."/>
            <person name="Shukla S.K."/>
            <person name="Conradt J."/>
            <person name="Marquez M.C."/>
            <person name="Ventosa A."/>
            <person name="Maglia A."/>
            <person name="Peyton B.M."/>
            <person name="Pinkart H.C."/>
            <person name="Mormile M.R."/>
        </authorList>
    </citation>
    <scope>NUCLEOTIDE SEQUENCE [LARGE SCALE GENOMIC DNA]</scope>
    <source>
        <strain evidence="3 4">4CA</strain>
    </source>
</reference>
<organism evidence="3 4">
    <name type="scientific">Nitrincola lacisaponensis</name>
    <dbReference type="NCBI Taxonomy" id="267850"/>
    <lineage>
        <taxon>Bacteria</taxon>
        <taxon>Pseudomonadati</taxon>
        <taxon>Pseudomonadota</taxon>
        <taxon>Gammaproteobacteria</taxon>
        <taxon>Oceanospirillales</taxon>
        <taxon>Oceanospirillaceae</taxon>
        <taxon>Nitrincola</taxon>
    </lineage>
</organism>
<evidence type="ECO:0000313" key="4">
    <source>
        <dbReference type="Proteomes" id="UP000027318"/>
    </source>
</evidence>
<evidence type="ECO:0000259" key="2">
    <source>
        <dbReference type="SMART" id="SM01204"/>
    </source>
</evidence>
<dbReference type="SMART" id="SM01204">
    <property type="entry name" value="FIST_C"/>
    <property type="match status" value="1"/>
</dbReference>
<accession>A0A063Y3I7</accession>
<evidence type="ECO:0000313" key="3">
    <source>
        <dbReference type="EMBL" id="KDE40254.1"/>
    </source>
</evidence>
<evidence type="ECO:0000259" key="1">
    <source>
        <dbReference type="SMART" id="SM00897"/>
    </source>
</evidence>
<gene>
    <name evidence="3" type="ORF">ADINL_0846</name>
</gene>
<dbReference type="PANTHER" id="PTHR40252">
    <property type="entry name" value="BLR0328 PROTEIN"/>
    <property type="match status" value="1"/>
</dbReference>
<dbReference type="Pfam" id="PF10442">
    <property type="entry name" value="FIST_C"/>
    <property type="match status" value="1"/>
</dbReference>
<evidence type="ECO:0008006" key="5">
    <source>
        <dbReference type="Google" id="ProtNLM"/>
    </source>
</evidence>
<protein>
    <recommendedName>
        <fullName evidence="5">GfdT protein</fullName>
    </recommendedName>
</protein>
<dbReference type="InterPro" id="IPR019494">
    <property type="entry name" value="FIST_C"/>
</dbReference>
<dbReference type="RefSeq" id="WP_036544272.1">
    <property type="nucleotide sequence ID" value="NZ_JMSZ01000016.1"/>
</dbReference>
<proteinExistence type="predicted"/>
<dbReference type="InterPro" id="IPR013702">
    <property type="entry name" value="FIST_domain_N"/>
</dbReference>
<dbReference type="AlphaFoldDB" id="A0A063Y3I7"/>
<dbReference type="NCBIfam" id="NF041558">
    <property type="entry name" value="NosP"/>
    <property type="match status" value="1"/>
</dbReference>
<dbReference type="Pfam" id="PF08495">
    <property type="entry name" value="FIST"/>
    <property type="match status" value="1"/>
</dbReference>
<dbReference type="SMART" id="SM00897">
    <property type="entry name" value="FIST"/>
    <property type="match status" value="1"/>
</dbReference>